<dbReference type="AlphaFoldDB" id="A0A5R8QG88"/>
<organism evidence="7 8">
    <name type="scientific">Culicoidibacter larvae</name>
    <dbReference type="NCBI Taxonomy" id="2579976"/>
    <lineage>
        <taxon>Bacteria</taxon>
        <taxon>Bacillati</taxon>
        <taxon>Bacillota</taxon>
        <taxon>Culicoidibacteria</taxon>
        <taxon>Culicoidibacterales</taxon>
        <taxon>Culicoidibacteraceae</taxon>
        <taxon>Culicoidibacter</taxon>
    </lineage>
</organism>
<evidence type="ECO:0000313" key="7">
    <source>
        <dbReference type="EMBL" id="TLG75503.1"/>
    </source>
</evidence>
<evidence type="ECO:0000256" key="4">
    <source>
        <dbReference type="ARBA" id="ARBA00023136"/>
    </source>
</evidence>
<comment type="subcellular location">
    <subcellularLocation>
        <location evidence="1">Membrane</location>
        <topology evidence="1">Multi-pass membrane protein</topology>
    </subcellularLocation>
</comment>
<feature type="transmembrane region" description="Helical" evidence="5">
    <location>
        <begin position="361"/>
        <end position="381"/>
    </location>
</feature>
<feature type="transmembrane region" description="Helical" evidence="5">
    <location>
        <begin position="150"/>
        <end position="171"/>
    </location>
</feature>
<reference evidence="7 8" key="1">
    <citation type="submission" date="2019-05" db="EMBL/GenBank/DDBJ databases">
        <title>Culicoidintestinum kansasii gen. nov., sp. nov. from the gastrointestinal tract of the biting midge, Culicoides sonorensis.</title>
        <authorList>
            <person name="Neupane S."/>
            <person name="Ghosh A."/>
            <person name="Gunther S."/>
            <person name="Martin K."/>
            <person name="Zurek L."/>
        </authorList>
    </citation>
    <scope>NUCLEOTIDE SEQUENCE [LARGE SCALE GENOMIC DNA]</scope>
    <source>
        <strain evidence="7 8">CS-1</strain>
    </source>
</reference>
<feature type="transmembrane region" description="Helical" evidence="5">
    <location>
        <begin position="80"/>
        <end position="103"/>
    </location>
</feature>
<dbReference type="OrthoDB" id="9790604at2"/>
<name>A0A5R8QG88_9FIRM</name>
<feature type="transmembrane region" description="Helical" evidence="5">
    <location>
        <begin position="334"/>
        <end position="355"/>
    </location>
</feature>
<evidence type="ECO:0000259" key="6">
    <source>
        <dbReference type="Pfam" id="PF00999"/>
    </source>
</evidence>
<evidence type="ECO:0000256" key="1">
    <source>
        <dbReference type="ARBA" id="ARBA00004141"/>
    </source>
</evidence>
<dbReference type="GO" id="GO:1902600">
    <property type="term" value="P:proton transmembrane transport"/>
    <property type="evidence" value="ECO:0007669"/>
    <property type="project" value="InterPro"/>
</dbReference>
<dbReference type="GO" id="GO:0015297">
    <property type="term" value="F:antiporter activity"/>
    <property type="evidence" value="ECO:0007669"/>
    <property type="project" value="InterPro"/>
</dbReference>
<keyword evidence="4 5" id="KW-0472">Membrane</keyword>
<dbReference type="PANTHER" id="PTHR31102:SF1">
    <property type="entry name" value="CATION_H+ EXCHANGER DOMAIN-CONTAINING PROTEIN"/>
    <property type="match status" value="1"/>
</dbReference>
<dbReference type="RefSeq" id="WP_138190709.1">
    <property type="nucleotide sequence ID" value="NZ_VBWP01000003.1"/>
</dbReference>
<evidence type="ECO:0000256" key="2">
    <source>
        <dbReference type="ARBA" id="ARBA00022692"/>
    </source>
</evidence>
<evidence type="ECO:0000256" key="3">
    <source>
        <dbReference type="ARBA" id="ARBA00022989"/>
    </source>
</evidence>
<dbReference type="InParanoid" id="A0A5R8QG88"/>
<comment type="caution">
    <text evidence="7">The sequence shown here is derived from an EMBL/GenBank/DDBJ whole genome shotgun (WGS) entry which is preliminary data.</text>
</comment>
<dbReference type="InterPro" id="IPR038770">
    <property type="entry name" value="Na+/solute_symporter_sf"/>
</dbReference>
<gene>
    <name evidence="7" type="ORF">FEZ08_05405</name>
</gene>
<dbReference type="GO" id="GO:0016020">
    <property type="term" value="C:membrane"/>
    <property type="evidence" value="ECO:0007669"/>
    <property type="project" value="UniProtKB-SubCell"/>
</dbReference>
<feature type="domain" description="Cation/H+ exchanger transmembrane" evidence="6">
    <location>
        <begin position="10"/>
        <end position="377"/>
    </location>
</feature>
<evidence type="ECO:0000256" key="5">
    <source>
        <dbReference type="SAM" id="Phobius"/>
    </source>
</evidence>
<feature type="transmembrane region" description="Helical" evidence="5">
    <location>
        <begin position="109"/>
        <end position="130"/>
    </location>
</feature>
<proteinExistence type="predicted"/>
<keyword evidence="8" id="KW-1185">Reference proteome</keyword>
<dbReference type="InterPro" id="IPR006153">
    <property type="entry name" value="Cation/H_exchanger_TM"/>
</dbReference>
<feature type="transmembrane region" description="Helical" evidence="5">
    <location>
        <begin position="217"/>
        <end position="236"/>
    </location>
</feature>
<dbReference type="Proteomes" id="UP000306912">
    <property type="component" value="Unassembled WGS sequence"/>
</dbReference>
<feature type="transmembrane region" description="Helical" evidence="5">
    <location>
        <begin position="273"/>
        <end position="293"/>
    </location>
</feature>
<keyword evidence="3 5" id="KW-1133">Transmembrane helix</keyword>
<dbReference type="InterPro" id="IPR051843">
    <property type="entry name" value="CPA1_transporter"/>
</dbReference>
<evidence type="ECO:0000313" key="8">
    <source>
        <dbReference type="Proteomes" id="UP000306912"/>
    </source>
</evidence>
<feature type="transmembrane region" description="Helical" evidence="5">
    <location>
        <begin position="183"/>
        <end position="205"/>
    </location>
</feature>
<dbReference type="Gene3D" id="1.20.1530.20">
    <property type="match status" value="1"/>
</dbReference>
<sequence length="389" mass="41376">MLLSLALVLLVGLTLGKIFSTLHLPSLLGMLIAGMILGPYVLNLIAPELIDISGDLRQVALVIILLRAGLTLNISALRRIGLPAVLLCFVPAIFEIGAIIIAAPVLLKIPIIDAALMGAVLAAVSPAVIVPRMIKIKTEGYGTKKSIPELIMAGAAVDDIFVIILFTALLSTYSGESLSIMTAIQVPMSILSGVGIGIICGYSLVKLFKRIHMQDSIKVIILIGIAFLLISIEHYFAEYISFSGLLAVMIIGIVILKDYSVLAIRLSTKFSKIWLGAEILLFVLVGIAVNINYLTFAGFSAITVILVALFARGLGVFVSLLSTPLTIREKLFCILSYMPKATVQAAIGSIPLSLGLQSGELILTMAVLSIIITAPLGALGIDKTYRKLL</sequence>
<dbReference type="EMBL" id="VBWP01000003">
    <property type="protein sequence ID" value="TLG75503.1"/>
    <property type="molecule type" value="Genomic_DNA"/>
</dbReference>
<dbReference type="Pfam" id="PF00999">
    <property type="entry name" value="Na_H_Exchanger"/>
    <property type="match status" value="1"/>
</dbReference>
<accession>A0A5R8QG88</accession>
<dbReference type="PANTHER" id="PTHR31102">
    <property type="match status" value="1"/>
</dbReference>
<feature type="transmembrane region" description="Helical" evidence="5">
    <location>
        <begin position="242"/>
        <end position="261"/>
    </location>
</feature>
<keyword evidence="2 5" id="KW-0812">Transmembrane</keyword>
<feature type="transmembrane region" description="Helical" evidence="5">
    <location>
        <begin position="26"/>
        <end position="46"/>
    </location>
</feature>
<feature type="transmembrane region" description="Helical" evidence="5">
    <location>
        <begin position="299"/>
        <end position="322"/>
    </location>
</feature>
<protein>
    <submittedName>
        <fullName evidence="7">Sodium:proton antiporter</fullName>
    </submittedName>
</protein>